<dbReference type="NCBIfam" id="TIGR00537">
    <property type="entry name" value="hemK_rel_arch"/>
    <property type="match status" value="1"/>
</dbReference>
<gene>
    <name evidence="6" type="ORF">J0695_35850</name>
</gene>
<dbReference type="GO" id="GO:0008757">
    <property type="term" value="F:S-adenosylmethionine-dependent methyltransferase activity"/>
    <property type="evidence" value="ECO:0007669"/>
    <property type="project" value="TreeGrafter"/>
</dbReference>
<evidence type="ECO:0000313" key="7">
    <source>
        <dbReference type="Proteomes" id="UP000664167"/>
    </source>
</evidence>
<dbReference type="AlphaFoldDB" id="A0A939JMS7"/>
<comment type="similarity">
    <text evidence="1">Belongs to the eukaryotic/archaeal PrmC-related family.</text>
</comment>
<dbReference type="GO" id="GO:0035657">
    <property type="term" value="C:eRF1 methyltransferase complex"/>
    <property type="evidence" value="ECO:0007669"/>
    <property type="project" value="TreeGrafter"/>
</dbReference>
<evidence type="ECO:0000256" key="1">
    <source>
        <dbReference type="ARBA" id="ARBA00006149"/>
    </source>
</evidence>
<comment type="caution">
    <text evidence="6">The sequence shown here is derived from an EMBL/GenBank/DDBJ whole genome shotgun (WGS) entry which is preliminary data.</text>
</comment>
<evidence type="ECO:0000313" key="6">
    <source>
        <dbReference type="EMBL" id="MBO0517099.1"/>
    </source>
</evidence>
<dbReference type="GO" id="GO:0003676">
    <property type="term" value="F:nucleic acid binding"/>
    <property type="evidence" value="ECO:0007669"/>
    <property type="project" value="InterPro"/>
</dbReference>
<dbReference type="InterPro" id="IPR002052">
    <property type="entry name" value="DNA_methylase_N6_adenine_CS"/>
</dbReference>
<dbReference type="PANTHER" id="PTHR45875">
    <property type="entry name" value="METHYLTRANSFERASE N6AMT1"/>
    <property type="match status" value="1"/>
</dbReference>
<keyword evidence="2 6" id="KW-0489">Methyltransferase</keyword>
<dbReference type="InterPro" id="IPR029063">
    <property type="entry name" value="SAM-dependent_MTases_sf"/>
</dbReference>
<evidence type="ECO:0000259" key="5">
    <source>
        <dbReference type="Pfam" id="PF05175"/>
    </source>
</evidence>
<dbReference type="PANTHER" id="PTHR45875:SF1">
    <property type="entry name" value="METHYLTRANSFERASE N6AMT1"/>
    <property type="match status" value="1"/>
</dbReference>
<proteinExistence type="inferred from homology"/>
<keyword evidence="3" id="KW-0808">Transferase</keyword>
<dbReference type="InterPro" id="IPR052190">
    <property type="entry name" value="Euk-Arch_PrmC-MTase"/>
</dbReference>
<name>A0A939JMS7_9ACTN</name>
<dbReference type="SUPFAM" id="SSF53335">
    <property type="entry name" value="S-adenosyl-L-methionine-dependent methyltransferases"/>
    <property type="match status" value="1"/>
</dbReference>
<dbReference type="Proteomes" id="UP000664167">
    <property type="component" value="Unassembled WGS sequence"/>
</dbReference>
<accession>A0A939JMS7</accession>
<dbReference type="CDD" id="cd02440">
    <property type="entry name" value="AdoMet_MTases"/>
    <property type="match status" value="1"/>
</dbReference>
<reference evidence="6" key="1">
    <citation type="submission" date="2021-03" db="EMBL/GenBank/DDBJ databases">
        <title>Streptomyces poriferae sp. nov., a novel marine sponge-derived Actinobacteria species with anti-MRSA activity.</title>
        <authorList>
            <person name="Sandoval-Powers M."/>
            <person name="Kralova S."/>
            <person name="Nguyen G.-S."/>
            <person name="Fawwal D."/>
            <person name="Degnes K."/>
            <person name="Klinkenberg G."/>
            <person name="Sletta H."/>
            <person name="Wentzel A."/>
            <person name="Liles M.R."/>
        </authorList>
    </citation>
    <scope>NUCLEOTIDE SEQUENCE</scope>
    <source>
        <strain evidence="6">DSM 41794</strain>
    </source>
</reference>
<evidence type="ECO:0000256" key="2">
    <source>
        <dbReference type="ARBA" id="ARBA00022603"/>
    </source>
</evidence>
<protein>
    <submittedName>
        <fullName evidence="6">Methyltransferase</fullName>
    </submittedName>
</protein>
<keyword evidence="7" id="KW-1185">Reference proteome</keyword>
<organism evidence="6 7">
    <name type="scientific">Streptomyces beijiangensis</name>
    <dbReference type="NCBI Taxonomy" id="163361"/>
    <lineage>
        <taxon>Bacteria</taxon>
        <taxon>Bacillati</taxon>
        <taxon>Actinomycetota</taxon>
        <taxon>Actinomycetes</taxon>
        <taxon>Kitasatosporales</taxon>
        <taxon>Streptomycetaceae</taxon>
        <taxon>Streptomyces</taxon>
    </lineage>
</organism>
<dbReference type="GO" id="GO:0032259">
    <property type="term" value="P:methylation"/>
    <property type="evidence" value="ECO:0007669"/>
    <property type="project" value="UniProtKB-KW"/>
</dbReference>
<dbReference type="GO" id="GO:0008170">
    <property type="term" value="F:N-methyltransferase activity"/>
    <property type="evidence" value="ECO:0007669"/>
    <property type="project" value="UniProtKB-ARBA"/>
</dbReference>
<sequence length="232" mass="25028">MTAVDSAVLEELLPTTPIHLLALPGVYRPQHDTGLMARALRREAIPLGSEVLELGTGTGALAILAARAGARVTAVDISRRAVFTARVNARLARERIEVKRCDLTADTGGRTFDMVISNPPYVPSPSARLPRRGVARAWDAGRDGRTFIDRICATVPTMLRPAGALLMVHSAVCGTEATLNRLAEAGMCGSVVDRAFVPLGPVMRSRREWLRHQGILGDEPCEELVIIRAEHA</sequence>
<dbReference type="GO" id="GO:0008276">
    <property type="term" value="F:protein methyltransferase activity"/>
    <property type="evidence" value="ECO:0007669"/>
    <property type="project" value="TreeGrafter"/>
</dbReference>
<feature type="domain" description="Methyltransferase small" evidence="5">
    <location>
        <begin position="21"/>
        <end position="121"/>
    </location>
</feature>
<dbReference type="EMBL" id="JAFLRJ010000497">
    <property type="protein sequence ID" value="MBO0517099.1"/>
    <property type="molecule type" value="Genomic_DNA"/>
</dbReference>
<evidence type="ECO:0000256" key="4">
    <source>
        <dbReference type="ARBA" id="ARBA00022691"/>
    </source>
</evidence>
<dbReference type="InterPro" id="IPR004557">
    <property type="entry name" value="PrmC-related"/>
</dbReference>
<evidence type="ECO:0000256" key="3">
    <source>
        <dbReference type="ARBA" id="ARBA00022679"/>
    </source>
</evidence>
<dbReference type="Pfam" id="PF05175">
    <property type="entry name" value="MTS"/>
    <property type="match status" value="1"/>
</dbReference>
<dbReference type="RefSeq" id="WP_206968956.1">
    <property type="nucleotide sequence ID" value="NZ_BAAAJJ010000010.1"/>
</dbReference>
<dbReference type="InterPro" id="IPR007848">
    <property type="entry name" value="Small_mtfrase_dom"/>
</dbReference>
<dbReference type="PROSITE" id="PS00092">
    <property type="entry name" value="N6_MTASE"/>
    <property type="match status" value="1"/>
</dbReference>
<dbReference type="Gene3D" id="3.40.50.150">
    <property type="entry name" value="Vaccinia Virus protein VP39"/>
    <property type="match status" value="1"/>
</dbReference>
<keyword evidence="4" id="KW-0949">S-adenosyl-L-methionine</keyword>